<evidence type="ECO:0000259" key="1">
    <source>
        <dbReference type="Pfam" id="PF00534"/>
    </source>
</evidence>
<proteinExistence type="predicted"/>
<sequence length="405" mass="46145">MTTYYKLGGASIAATRLFYALNMTKTETILRVGYDKEKEFSNVVSSFSFIERIFNKIKYDFYHFMEKLFSYNDEFHSPNFLPTTILKKINADDIDVLNIHWVNAGLISLEQISRINKPVVLTMHDLWPICADEHYVDDFGRSPYSTLNSKVNLSPYKKFLLNRKVKAFKNVKHIVVPSKWVMSQVINSKVLSGISTTVIPNVLHEEFFKKKNREELRYHEGLSNKKVIGFGAIGGAKDKRKGFDLLLASLSHVLCKDHKCSVIIFGQDAPEVLPIELEGFDVLYTGNVDSVVKMSEYYHMMDVMIVPSRLETFGQTASEAIATGTPVVAFNTSGLRDVISHNETGYLARCFDVQDLANGIQHYLNLSDNDISSVRRKCSEFAYENWRPEKISNSYNAVYQKVISS</sequence>
<dbReference type="EMBL" id="MK482094">
    <property type="protein sequence ID" value="QFC18318.1"/>
    <property type="molecule type" value="Genomic_DNA"/>
</dbReference>
<gene>
    <name evidence="3" type="primary">rfaB</name>
</gene>
<accession>A0A5P4S7Y9</accession>
<feature type="domain" description="Glycosyltransferase subfamily 4-like N-terminal" evidence="2">
    <location>
        <begin position="75"/>
        <end position="202"/>
    </location>
</feature>
<dbReference type="PANTHER" id="PTHR45947:SF3">
    <property type="entry name" value="SULFOQUINOVOSYL TRANSFERASE SQD2"/>
    <property type="match status" value="1"/>
</dbReference>
<dbReference type="SUPFAM" id="SSF53756">
    <property type="entry name" value="UDP-Glycosyltransferase/glycogen phosphorylase"/>
    <property type="match status" value="1"/>
</dbReference>
<dbReference type="InterPro" id="IPR028098">
    <property type="entry name" value="Glyco_trans_4-like_N"/>
</dbReference>
<organism evidence="3">
    <name type="scientific">Vibrio parahaemolyticus</name>
    <dbReference type="NCBI Taxonomy" id="670"/>
    <lineage>
        <taxon>Bacteria</taxon>
        <taxon>Pseudomonadati</taxon>
        <taxon>Pseudomonadota</taxon>
        <taxon>Gammaproteobacteria</taxon>
        <taxon>Vibrionales</taxon>
        <taxon>Vibrionaceae</taxon>
        <taxon>Vibrio</taxon>
    </lineage>
</organism>
<dbReference type="InterPro" id="IPR050194">
    <property type="entry name" value="Glycosyltransferase_grp1"/>
</dbReference>
<dbReference type="Gene3D" id="3.40.50.2000">
    <property type="entry name" value="Glycogen Phosphorylase B"/>
    <property type="match status" value="2"/>
</dbReference>
<dbReference type="Pfam" id="PF13439">
    <property type="entry name" value="Glyco_transf_4"/>
    <property type="match status" value="1"/>
</dbReference>
<dbReference type="AlphaFoldDB" id="A0A5P4S7Y9"/>
<dbReference type="GO" id="GO:0016758">
    <property type="term" value="F:hexosyltransferase activity"/>
    <property type="evidence" value="ECO:0007669"/>
    <property type="project" value="TreeGrafter"/>
</dbReference>
<evidence type="ECO:0000259" key="2">
    <source>
        <dbReference type="Pfam" id="PF13439"/>
    </source>
</evidence>
<keyword evidence="3" id="KW-0808">Transferase</keyword>
<dbReference type="InterPro" id="IPR001296">
    <property type="entry name" value="Glyco_trans_1"/>
</dbReference>
<feature type="domain" description="Glycosyl transferase family 1" evidence="1">
    <location>
        <begin position="238"/>
        <end position="383"/>
    </location>
</feature>
<name>A0A5P4S7Y9_VIBPH</name>
<dbReference type="PANTHER" id="PTHR45947">
    <property type="entry name" value="SULFOQUINOVOSYL TRANSFERASE SQD2"/>
    <property type="match status" value="1"/>
</dbReference>
<reference evidence="3" key="1">
    <citation type="journal article" date="2019" name="Int. J. Food Microbiol.">
        <title>Developing a novel molecular serotyping system based on capsular polysaccharide synthesis gene clusters of Vibrio parahaemolyticus.</title>
        <authorList>
            <person name="Pang Y."/>
            <person name="Guo X."/>
            <person name="Tian X."/>
            <person name="Liu F."/>
            <person name="Wang L."/>
            <person name="Wu J."/>
            <person name="Zhang S."/>
            <person name="Li S."/>
            <person name="Liu B."/>
        </authorList>
    </citation>
    <scope>NUCLEOTIDE SEQUENCE</scope>
    <source>
        <strain evidence="3">G3570</strain>
    </source>
</reference>
<protein>
    <submittedName>
        <fullName evidence="3">Glycosyl transferase</fullName>
    </submittedName>
</protein>
<evidence type="ECO:0000313" key="3">
    <source>
        <dbReference type="EMBL" id="QFC18318.1"/>
    </source>
</evidence>
<dbReference type="Pfam" id="PF00534">
    <property type="entry name" value="Glycos_transf_1"/>
    <property type="match status" value="1"/>
</dbReference>